<accession>A0A7W5ZMH8</accession>
<proteinExistence type="predicted"/>
<dbReference type="RefSeq" id="WP_183975602.1">
    <property type="nucleotide sequence ID" value="NZ_JACIBY010000006.1"/>
</dbReference>
<evidence type="ECO:0000313" key="1">
    <source>
        <dbReference type="EMBL" id="MBB3839395.1"/>
    </source>
</evidence>
<evidence type="ECO:0000313" key="2">
    <source>
        <dbReference type="Proteomes" id="UP000541352"/>
    </source>
</evidence>
<dbReference type="AlphaFoldDB" id="A0A7W5ZMH8"/>
<organism evidence="1 2">
    <name type="scientific">Runella defluvii</name>
    <dbReference type="NCBI Taxonomy" id="370973"/>
    <lineage>
        <taxon>Bacteria</taxon>
        <taxon>Pseudomonadati</taxon>
        <taxon>Bacteroidota</taxon>
        <taxon>Cytophagia</taxon>
        <taxon>Cytophagales</taxon>
        <taxon>Spirosomataceae</taxon>
        <taxon>Runella</taxon>
    </lineage>
</organism>
<dbReference type="Proteomes" id="UP000541352">
    <property type="component" value="Unassembled WGS sequence"/>
</dbReference>
<evidence type="ECO:0008006" key="3">
    <source>
        <dbReference type="Google" id="ProtNLM"/>
    </source>
</evidence>
<comment type="caution">
    <text evidence="1">The sequence shown here is derived from an EMBL/GenBank/DDBJ whole genome shotgun (WGS) entry which is preliminary data.</text>
</comment>
<dbReference type="EMBL" id="JACIBY010000006">
    <property type="protein sequence ID" value="MBB3839395.1"/>
    <property type="molecule type" value="Genomic_DNA"/>
</dbReference>
<keyword evidence="2" id="KW-1185">Reference proteome</keyword>
<sequence length="202" mass="22421">MTHYYPKYTYLLVLAGVVAILFSCGKSNEKTAEQKAATDTANAVKTPVVSSNQSELLKLVITPQGGDFRGFKFGDPLSKIKAEEKFELFEDSTNHVGYTHETENFEAIDILYYLDNNKALNGVRVDIYLNEANDAQSLYNQFDTYLSGKYAPDSKQGKRTTWKARGGMLVSLEDVSKGKDFGLRIGIGAKGKSTEKKPKPLQ</sequence>
<protein>
    <recommendedName>
        <fullName evidence="3">Lipoprotein</fullName>
    </recommendedName>
</protein>
<reference evidence="1 2" key="1">
    <citation type="submission" date="2020-08" db="EMBL/GenBank/DDBJ databases">
        <title>Genomic Encyclopedia of Type Strains, Phase IV (KMG-IV): sequencing the most valuable type-strain genomes for metagenomic binning, comparative biology and taxonomic classification.</title>
        <authorList>
            <person name="Goeker M."/>
        </authorList>
    </citation>
    <scope>NUCLEOTIDE SEQUENCE [LARGE SCALE GENOMIC DNA]</scope>
    <source>
        <strain evidence="1 2">DSM 17976</strain>
    </source>
</reference>
<gene>
    <name evidence="1" type="ORF">FHS57_003401</name>
</gene>
<name>A0A7W5ZMH8_9BACT</name>
<dbReference type="PROSITE" id="PS51257">
    <property type="entry name" value="PROKAR_LIPOPROTEIN"/>
    <property type="match status" value="1"/>
</dbReference>